<feature type="compositionally biased region" description="Low complexity" evidence="1">
    <location>
        <begin position="58"/>
        <end position="89"/>
    </location>
</feature>
<accession>A0A6J8FK70</accession>
<feature type="region of interest" description="Disordered" evidence="1">
    <location>
        <begin position="2179"/>
        <end position="2207"/>
    </location>
</feature>
<organism evidence="2 3">
    <name type="scientific">Leishmania donovani</name>
    <dbReference type="NCBI Taxonomy" id="5661"/>
    <lineage>
        <taxon>Eukaryota</taxon>
        <taxon>Discoba</taxon>
        <taxon>Euglenozoa</taxon>
        <taxon>Kinetoplastea</taxon>
        <taxon>Metakinetoplastina</taxon>
        <taxon>Trypanosomatida</taxon>
        <taxon>Trypanosomatidae</taxon>
        <taxon>Leishmaniinae</taxon>
        <taxon>Leishmania</taxon>
    </lineage>
</organism>
<feature type="compositionally biased region" description="Low complexity" evidence="1">
    <location>
        <begin position="1707"/>
        <end position="1719"/>
    </location>
</feature>
<feature type="compositionally biased region" description="Polar residues" evidence="1">
    <location>
        <begin position="204"/>
        <end position="214"/>
    </location>
</feature>
<feature type="compositionally biased region" description="Low complexity" evidence="1">
    <location>
        <begin position="169"/>
        <end position="184"/>
    </location>
</feature>
<feature type="compositionally biased region" description="Low complexity" evidence="1">
    <location>
        <begin position="1587"/>
        <end position="1599"/>
    </location>
</feature>
<feature type="compositionally biased region" description="Low complexity" evidence="1">
    <location>
        <begin position="1187"/>
        <end position="1199"/>
    </location>
</feature>
<feature type="region of interest" description="Disordered" evidence="1">
    <location>
        <begin position="1134"/>
        <end position="1741"/>
    </location>
</feature>
<feature type="region of interest" description="Disordered" evidence="1">
    <location>
        <begin position="1"/>
        <end position="235"/>
    </location>
</feature>
<evidence type="ECO:0000313" key="3">
    <source>
        <dbReference type="Proteomes" id="UP000601710"/>
    </source>
</evidence>
<gene>
    <name evidence="2" type="ORF">LDHU3_31.4090</name>
</gene>
<feature type="region of interest" description="Disordered" evidence="1">
    <location>
        <begin position="783"/>
        <end position="810"/>
    </location>
</feature>
<feature type="compositionally biased region" description="Low complexity" evidence="1">
    <location>
        <begin position="1547"/>
        <end position="1559"/>
    </location>
</feature>
<feature type="compositionally biased region" description="Basic and acidic residues" evidence="1">
    <location>
        <begin position="2427"/>
        <end position="2438"/>
    </location>
</feature>
<feature type="compositionally biased region" description="Low complexity" evidence="1">
    <location>
        <begin position="1387"/>
        <end position="1399"/>
    </location>
</feature>
<feature type="compositionally biased region" description="Basic and acidic residues" evidence="1">
    <location>
        <begin position="789"/>
        <end position="801"/>
    </location>
</feature>
<reference evidence="2" key="1">
    <citation type="submission" date="2020-06" db="EMBL/GenBank/DDBJ databases">
        <authorList>
            <person name="Camacho E."/>
            <person name="Gonzalez-de la Fuente S."/>
            <person name="Rastrojo A."/>
            <person name="Peiro-Pastor R."/>
            <person name="Solana JC."/>
            <person name="Tabera L."/>
            <person name="Gamarro F."/>
            <person name="Carrasco-Ramiro F."/>
            <person name="Requena JM."/>
            <person name="Aguado B."/>
        </authorList>
    </citation>
    <scope>NUCLEOTIDE SEQUENCE</scope>
</reference>
<feature type="region of interest" description="Disordered" evidence="1">
    <location>
        <begin position="938"/>
        <end position="963"/>
    </location>
</feature>
<dbReference type="VEuPathDB" id="TriTrypDB:LdCL_310030900"/>
<feature type="region of interest" description="Disordered" evidence="1">
    <location>
        <begin position="488"/>
        <end position="520"/>
    </location>
</feature>
<proteinExistence type="predicted"/>
<feature type="compositionally biased region" description="Low complexity" evidence="1">
    <location>
        <begin position="1347"/>
        <end position="1359"/>
    </location>
</feature>
<feature type="compositionally biased region" description="Low complexity" evidence="1">
    <location>
        <begin position="1227"/>
        <end position="1239"/>
    </location>
</feature>
<feature type="compositionally biased region" description="Pro residues" evidence="1">
    <location>
        <begin position="141"/>
        <end position="157"/>
    </location>
</feature>
<feature type="compositionally biased region" description="Polar residues" evidence="1">
    <location>
        <begin position="1143"/>
        <end position="1163"/>
    </location>
</feature>
<evidence type="ECO:0000313" key="2">
    <source>
        <dbReference type="EMBL" id="CAC5432652.1"/>
    </source>
</evidence>
<feature type="compositionally biased region" description="Low complexity" evidence="1">
    <location>
        <begin position="1307"/>
        <end position="1319"/>
    </location>
</feature>
<feature type="region of interest" description="Disordered" evidence="1">
    <location>
        <begin position="2522"/>
        <end position="2559"/>
    </location>
</feature>
<evidence type="ECO:0000256" key="1">
    <source>
        <dbReference type="SAM" id="MobiDB-lite"/>
    </source>
</evidence>
<feature type="compositionally biased region" description="Low complexity" evidence="1">
    <location>
        <begin position="1467"/>
        <end position="1479"/>
    </location>
</feature>
<dbReference type="VEuPathDB" id="TriTrypDB:LDHU3_31.4090"/>
<feature type="compositionally biased region" description="Low complexity" evidence="1">
    <location>
        <begin position="1627"/>
        <end position="1639"/>
    </location>
</feature>
<name>A0A6J8FK70_LEIDO</name>
<protein>
    <submittedName>
        <fullName evidence="2">Hypothetical_protein_conserved</fullName>
    </submittedName>
</protein>
<feature type="compositionally biased region" description="Low complexity" evidence="1">
    <location>
        <begin position="1427"/>
        <end position="1439"/>
    </location>
</feature>
<dbReference type="VEuPathDB" id="TriTrypDB:LdBPK_312290.1"/>
<feature type="compositionally biased region" description="Low complexity" evidence="1">
    <location>
        <begin position="1267"/>
        <end position="1279"/>
    </location>
</feature>
<dbReference type="EMBL" id="LR812651">
    <property type="protein sequence ID" value="CAC5432652.1"/>
    <property type="molecule type" value="Genomic_DNA"/>
</dbReference>
<feature type="region of interest" description="Disordered" evidence="1">
    <location>
        <begin position="1081"/>
        <end position="1117"/>
    </location>
</feature>
<dbReference type="Proteomes" id="UP000601710">
    <property type="component" value="Chromosome 31"/>
</dbReference>
<feature type="region of interest" description="Disordered" evidence="1">
    <location>
        <begin position="602"/>
        <end position="652"/>
    </location>
</feature>
<feature type="compositionally biased region" description="Low complexity" evidence="1">
    <location>
        <begin position="1507"/>
        <end position="1519"/>
    </location>
</feature>
<feature type="compositionally biased region" description="Basic and acidic residues" evidence="1">
    <location>
        <begin position="2367"/>
        <end position="2379"/>
    </location>
</feature>
<feature type="compositionally biased region" description="Low complexity" evidence="1">
    <location>
        <begin position="1089"/>
        <end position="1101"/>
    </location>
</feature>
<feature type="region of interest" description="Disordered" evidence="1">
    <location>
        <begin position="2364"/>
        <end position="2441"/>
    </location>
</feature>
<feature type="compositionally biased region" description="Pro residues" evidence="1">
    <location>
        <begin position="2533"/>
        <end position="2544"/>
    </location>
</feature>
<feature type="region of interest" description="Disordered" evidence="1">
    <location>
        <begin position="354"/>
        <end position="376"/>
    </location>
</feature>
<sequence>MSSVSRQARPANAATSEKATPFLSAKHLPEAMSLTNTPGKMCSSDVSAAEDAERRSSASRISPISPSRISSEAYTSSHRTGSRQRSSSSEAQAGVTPGVVHGIDSMGTARYGKDLPAELSTSTAKLRIQKPSEPLAVKLLAPPPALPERPALPPPPHASKEPNTQSARASGVKSDSDAAASALSPFDPLHRDFAKPPSDLLSLRTPSTLPQESHTPPRGQSPATHSARAGAPKVARNLGQRDLSSVARSNAHLSVLADLVDKKMFSEEDVLLELEAVRKRSLLTSAPFNKRLLPILAWYLLRDKFGDEAATRYVSLLTSPAGTTPPDGAVSTTSTIASFLPRVNEIRRVRREIKESNRKKPKHHYAINPPASPTEAAKLSDIEGAHDKRRQLRRTAAFDALEDASDIPTTGLLSPQSRHTLSSPCVRNRSPLTYGRLHVYTREDAVIDRRDAKAEDRPVVDVVVDAANRQDRAKNVFEVVEEQASSVVEEPSVFQGPGRKPPTTKGTASKSMSKERVPAPPASAHAACALGEATARSRHGLQVHGSDACAMLDVTPSIGVFSEVSPANESEEGLSLFYREFVGGADQERTPSVSAFWKAITSSDTPAARTEPGRRCLPARHPQHGHVDRSGGPADYGASAQPSGLAGETVDSSDLSAVADNTISARSVVEYLHGVSGDHEWYDGEATAVPEENPASQTLASTVAYSALNDPHESSVGVGDTENTTGAVYCLATSFLLRDGCAAEATDTSKQQPEQRLYAGLSSAESPTIHTVMATEYYSTLPNASTTTHRPECSQRSRSEASWETSSATMPSMTETFQEEGAAGRKTGYGSLIKSHIDTAAMSNADSIKAREGTGTGLHTVAEYSAFTDSGALAIGPCDASDVQSPTISKNGTLRRGTSAATAAPFSVLEASSDTTDRTRQSAHRVRGTATVLKSPLLDSGVHSSRSEGRKTPFNDLPATESLHDGTPAYSMCDGCTGTRLSPPSTTIDGSSYAPSAPSGESAFGSLLHTNAETSAMGGGNYRQGFPIELFDSIAVSDASANTYSALQRDNSANAGPCCASRNTCWAHVVEHSANGGAQFATPLHDSASRPPAAAATGPRTVSAHHRLSSGRATARRSLSDALAAHLGDASVLHNHRTDDGHSTQSVDAPDTQSLTTVTSATSPPLDAGTHHDSVRSRGGYGSMMEADSAVAQDAGAASRSNGGYSLGGRSETSVRSRGGYGSMMEADSAVAQDAGAASRSNGGYSLGGRSETSVRSRGGYGSMMEADSAVAPDAGAASRSNGGYSLGGRSETSVRSRGGYGSMMEADSAVAPDAGAASRSNGGYSLGGRSETSVQSRGGYGSMMEADSAVAQDAGAASRSNGGYSLGGRSETSVRSRGGYGSMMEADSAVAPDAGAASRSNGGYSLGGRSETSVRSRGGYGSMMEADSAVAQDAGAASRSNGGYSLGGRSETSVRSRGGYGSMMEADSAVAQDAGAASRSNGGYSLGGRSETSVRSRGGYGSMMEADSAVAQDAGAASRSNGGYSLGGRSETSVRSRGGYGSMMEADSAVAQDAGAASRSNGGYSLGGRSETSVRSRGGYGSMMEADSAVAPDAGAASRSNGGYSLGGRSETSVQSRGGYGSMMEADSAVAQDAGAASRSNGGYSLGGRSETSVQSRGGYGSMMEADSAVAPDASAASRSNGGYSLGGRSETSVRSRGGYGSMMEADSAVAQDAGAASRSNGGYSLGGRSETSVRSRGGYGSMMEADSAVAQDAGAASRSNGGYSLADGGCCSYPAGTSALSASDKRAVKAGESGDSTMNCSNEQVGGRLANRGFADCAPAGSESISVERRVSRVESSRDCDAFASHTTALLVSEVVCNGCDSGSQPRSPTCSAVNPSQLTASTREEMAASTCTAFLGCGREGATMSSIMDPDELADALQRLSERHVSCLKDNNACTFGELGCQCATGKCQVCTTEATRPPPRQPQPVPPSDEVARAQRFDRFAMRSSSTEKAPGCGSPAPPPPAAEPAEEKSLNTAVPLQSRQRKSRISSARVSSRSNATLVRVGAGFNLRTSPSPARCVEEASTRQATQQVSTISELDAVTAFPAKSTPPGRCTDSDASRTGSFLERDGLRSQVTILTYPRSSADLSVHNMPDAASERADASIQQLREHQRSGFDFSGYCRADCLLMTPVSILQSSPGNSRIHDSKTVEFSTRPQAAATAPSGVSIPTDRTVCGALTAGDSAVTSSFVPLPLPPEATVVNPTVCALSDELLRMPHDMTTVLLGGARQFGLFSTMQAAHEEASGADDAEEVHKAEFTREVHTKHRNLGTLLCHSRLDESGVADVHSHVLESSAAVTKTGLANADRSRSFGVLLREQTEMDAAGVDEARVDSSDESRETATPADSDADENWISSDPSTTQNTELAVSVPGRRFAHRPPMHPYNYVRADHDSPEQREQRQRRRTILDVPGVPYVDSPDISTHIDKKEAQKEKDRQLFAMRWAERGLMWQQQENEAQRYEECQVHFGAGKERPRGPRVMIMKPGQQGAVALPGPRLPNVPRPPMSMHPRSPGYPPRRRHR</sequence>
<feature type="compositionally biased region" description="Polar residues" evidence="1">
    <location>
        <begin position="2392"/>
        <end position="2405"/>
    </location>
</feature>
<feature type="compositionally biased region" description="Low complexity" evidence="1">
    <location>
        <begin position="1667"/>
        <end position="1681"/>
    </location>
</feature>
<feature type="region of interest" description="Disordered" evidence="1">
    <location>
        <begin position="1986"/>
        <end position="2038"/>
    </location>
</feature>